<feature type="domain" description="Granulins" evidence="2">
    <location>
        <begin position="1203"/>
        <end position="1216"/>
    </location>
</feature>
<dbReference type="Proteomes" id="UP000693946">
    <property type="component" value="Linkage Group LG19"/>
</dbReference>
<dbReference type="PANTHER" id="PTHR12274:SF8">
    <property type="entry name" value="GRANULIN-A ISOFORM X1"/>
    <property type="match status" value="1"/>
</dbReference>
<feature type="domain" description="Granulins" evidence="2">
    <location>
        <begin position="191"/>
        <end position="204"/>
    </location>
</feature>
<organism evidence="3 4">
    <name type="scientific">Solea senegalensis</name>
    <name type="common">Senegalese sole</name>
    <dbReference type="NCBI Taxonomy" id="28829"/>
    <lineage>
        <taxon>Eukaryota</taxon>
        <taxon>Metazoa</taxon>
        <taxon>Chordata</taxon>
        <taxon>Craniata</taxon>
        <taxon>Vertebrata</taxon>
        <taxon>Euteleostomi</taxon>
        <taxon>Actinopterygii</taxon>
        <taxon>Neopterygii</taxon>
        <taxon>Teleostei</taxon>
        <taxon>Neoteleostei</taxon>
        <taxon>Acanthomorphata</taxon>
        <taxon>Carangaria</taxon>
        <taxon>Pleuronectiformes</taxon>
        <taxon>Pleuronectoidei</taxon>
        <taxon>Soleidae</taxon>
        <taxon>Solea</taxon>
    </lineage>
</organism>
<evidence type="ECO:0000313" key="4">
    <source>
        <dbReference type="Proteomes" id="UP000693946"/>
    </source>
</evidence>
<dbReference type="GO" id="GO:0005576">
    <property type="term" value="C:extracellular region"/>
    <property type="evidence" value="ECO:0007669"/>
    <property type="project" value="TreeGrafter"/>
</dbReference>
<dbReference type="PANTHER" id="PTHR12274">
    <property type="entry name" value="GRANULIN"/>
    <property type="match status" value="1"/>
</dbReference>
<name>A0AAV6RJ13_SOLSE</name>
<feature type="domain" description="Granulins" evidence="2">
    <location>
        <begin position="692"/>
        <end position="705"/>
    </location>
</feature>
<accession>A0AAV6RJ13</accession>
<evidence type="ECO:0000256" key="1">
    <source>
        <dbReference type="SAM" id="MobiDB-lite"/>
    </source>
</evidence>
<protein>
    <recommendedName>
        <fullName evidence="2">Granulins domain-containing protein</fullName>
    </recommendedName>
</protein>
<comment type="caution">
    <text evidence="3">The sequence shown here is derived from an EMBL/GenBank/DDBJ whole genome shotgun (WGS) entry which is preliminary data.</text>
</comment>
<dbReference type="AlphaFoldDB" id="A0AAV6RJ13"/>
<feature type="domain" description="Granulins" evidence="2">
    <location>
        <begin position="1117"/>
        <end position="1130"/>
    </location>
</feature>
<feature type="domain" description="Granulins" evidence="2">
    <location>
        <begin position="929"/>
        <end position="942"/>
    </location>
</feature>
<gene>
    <name evidence="3" type="ORF">JOB18_024029</name>
</gene>
<keyword evidence="4" id="KW-1185">Reference proteome</keyword>
<reference evidence="3 4" key="1">
    <citation type="journal article" date="2021" name="Sci. Rep.">
        <title>Chromosome anchoring in Senegalese sole (Solea senegalensis) reveals sex-associated markers and genome rearrangements in flatfish.</title>
        <authorList>
            <person name="Guerrero-Cozar I."/>
            <person name="Gomez-Garrido J."/>
            <person name="Berbel C."/>
            <person name="Martinez-Blanch J.F."/>
            <person name="Alioto T."/>
            <person name="Claros M.G."/>
            <person name="Gagnaire P.A."/>
            <person name="Manchado M."/>
        </authorList>
    </citation>
    <scope>NUCLEOTIDE SEQUENCE [LARGE SCALE GENOMIC DNA]</scope>
    <source>
        <strain evidence="3">Sse05_10M</strain>
    </source>
</reference>
<evidence type="ECO:0000259" key="2">
    <source>
        <dbReference type="PROSITE" id="PS00799"/>
    </source>
</evidence>
<dbReference type="Pfam" id="PF00396">
    <property type="entry name" value="Granulin"/>
    <property type="match status" value="14"/>
</dbReference>
<feature type="domain" description="Granulins" evidence="2">
    <location>
        <begin position="455"/>
        <end position="468"/>
    </location>
</feature>
<feature type="domain" description="Granulins" evidence="2">
    <location>
        <begin position="102"/>
        <end position="115"/>
    </location>
</feature>
<dbReference type="EMBL" id="JAGKHQ010000011">
    <property type="protein sequence ID" value="KAG7505124.1"/>
    <property type="molecule type" value="Genomic_DNA"/>
</dbReference>
<feature type="domain" description="Granulins" evidence="2">
    <location>
        <begin position="376"/>
        <end position="389"/>
    </location>
</feature>
<proteinExistence type="predicted"/>
<dbReference type="InterPro" id="IPR000118">
    <property type="entry name" value="Granulin"/>
</dbReference>
<feature type="domain" description="Granulins" evidence="2">
    <location>
        <begin position="771"/>
        <end position="784"/>
    </location>
</feature>
<feature type="compositionally biased region" description="Basic and acidic residues" evidence="1">
    <location>
        <begin position="303"/>
        <end position="314"/>
    </location>
</feature>
<sequence>MTATVMNFDAKVKATKAEVKCTVKVLHTVPLNTCDTHLSAHNSSSLVLNNKMQKWVVFCLTLVALAAADECPDGRQCEKGQTCCNDPANGYECCPFEQAECCADHTHCCPAGTVCSSGKSSCVNATSSIPWVERANVELPKRSKSFRMIKPYMGEDEDNICPDQSRCPPEFSCLTALRGFGCCPIAQGVPCSDGKHCCPMGRHCSADSRSCTRQAEPVTAVLCSDGVSECPLQTTCCESPEGKWGCCPMPKAVCCEDKLHCCPDGTSCDVQNGKCISLTTKNETPMWAKLPARIRAEWENKKEAGQVRAAEKSPKVMTANRVPPSQQEASVSSVTKENKGNDVPCNDTVACEDGTTCCKTKDGGWACCPLPEAVCCDDFIHCCPKGSTCDLPAQSCDEGTRSVPWLEKKPAQARQRVKVEDVPCDSAISCPDNTTCCKTKEGGWACCPMPEAVCCDDFIHCCPKGSTCDLPAQSCDDGTHSVPWLEKKPAVTRQSVQVEDVPCDSTTSCSDNTTCCKTKDGSWACCPLPEAVCCDDFIHCCPKGSTCDLPAQSCDDGTHSVPWLEKKPAVTRQSVQVEDVPCDSTTSCSDNTTCCKTKDGSWACCPLPEAVCCDDFIHCCPKGSTCDLPAQSCDDGTHSVPWLEKKPAVTRQSVQVEDVPCDSTTSCSDNTTCCKTKDGSWACCPLPEAVCCDDFIHCCPKGSTCDLPAQSCDDGTHSVPWLEKKPAVTRQSVQVEDVPCDSTTSCSDNTTCCKTKDGSWACCPLPEAVCCDDFIHCCPKGSTCDLPAQSCDDGTRSVPWLEKKPALTRQSVKVEDVPCDSATSCPDKTTCCKTKEGGWACCPIPEAVCCDDFIHCCPKGMTCDVPAQSCDEGTRSVPWLEKKPAVTRQSVQVEDVPCDSTTSCSDNTTCCKTKDGGWACCPLPEAVCCDDHEHCCPAGTTCDLATLSCKEASGRGSTTPMKKKLPAFVTPAPTTAVTTSAGQGINTMQTEEKEEEEVRNQCDAHTSCPKFTTCCFMASSQSWGCCPLPEAVCCTDGRFCCPAQYTCNEGKRSCVKGEVMIPWYTKLPATTTSIISVEADRNSVQCDVLNKCPERSTCCRLLTGAWGCCPLQNAVCCTDKEHCCPQGFHCNVVSKSCQRLAVLQLETVPLTPVYLLEQPDREGPSRDRDIQCEGQTSCTDMETCCRTSATSWGCCPAPNAVCCSDMKHCCPSGYTCTTAGSCTQNMGLLWRDWHMFLANKKRALIV</sequence>
<evidence type="ECO:0000313" key="3">
    <source>
        <dbReference type="EMBL" id="KAG7505124.1"/>
    </source>
</evidence>
<feature type="compositionally biased region" description="Polar residues" evidence="1">
    <location>
        <begin position="323"/>
        <end position="333"/>
    </location>
</feature>
<dbReference type="FunFam" id="2.10.25.160:FF:000001">
    <property type="entry name" value="Granulin precursor"/>
    <property type="match status" value="4"/>
</dbReference>
<feature type="domain" description="Granulins" evidence="2">
    <location>
        <begin position="613"/>
        <end position="626"/>
    </location>
</feature>
<dbReference type="InterPro" id="IPR039036">
    <property type="entry name" value="Granulin_fam"/>
</dbReference>
<feature type="domain" description="Granulins" evidence="2">
    <location>
        <begin position="255"/>
        <end position="268"/>
    </location>
</feature>
<dbReference type="PROSITE" id="PS00799">
    <property type="entry name" value="GRANULINS"/>
    <property type="match status" value="13"/>
</dbReference>
<feature type="region of interest" description="Disordered" evidence="1">
    <location>
        <begin position="303"/>
        <end position="333"/>
    </location>
</feature>
<feature type="domain" description="Granulins" evidence="2">
    <location>
        <begin position="850"/>
        <end position="863"/>
    </location>
</feature>
<dbReference type="SMART" id="SM00277">
    <property type="entry name" value="GRAN"/>
    <property type="match status" value="14"/>
</dbReference>
<feature type="domain" description="Granulins" evidence="2">
    <location>
        <begin position="534"/>
        <end position="547"/>
    </location>
</feature>